<protein>
    <recommendedName>
        <fullName evidence="1">FAD/NAD(P)-binding domain-containing protein</fullName>
    </recommendedName>
</protein>
<dbReference type="RefSeq" id="WP_146872589.1">
    <property type="nucleotide sequence ID" value="NZ_BJXV01000001.1"/>
</dbReference>
<gene>
    <name evidence="2" type="ORF">HVA01_01800</name>
</gene>
<dbReference type="GO" id="GO:0016491">
    <property type="term" value="F:oxidoreductase activity"/>
    <property type="evidence" value="ECO:0007669"/>
    <property type="project" value="InterPro"/>
</dbReference>
<dbReference type="PANTHER" id="PTHR43106:SF1">
    <property type="entry name" value="DEHYDROGENASE-RELATED"/>
    <property type="match status" value="1"/>
</dbReference>
<dbReference type="AlphaFoldDB" id="A0A511UIX9"/>
<proteinExistence type="predicted"/>
<organism evidence="2 3">
    <name type="scientific">Halovibrio variabilis</name>
    <dbReference type="NCBI Taxonomy" id="31910"/>
    <lineage>
        <taxon>Bacteria</taxon>
        <taxon>Pseudomonadati</taxon>
        <taxon>Pseudomonadota</taxon>
        <taxon>Gammaproteobacteria</taxon>
        <taxon>Oceanospirillales</taxon>
        <taxon>Halomonadaceae</taxon>
        <taxon>Halovibrio</taxon>
    </lineage>
</organism>
<feature type="domain" description="FAD/NAD(P)-binding" evidence="1">
    <location>
        <begin position="4"/>
        <end position="196"/>
    </location>
</feature>
<dbReference type="EMBL" id="BJXV01000001">
    <property type="protein sequence ID" value="GEN26534.1"/>
    <property type="molecule type" value="Genomic_DNA"/>
</dbReference>
<dbReference type="Proteomes" id="UP000321303">
    <property type="component" value="Unassembled WGS sequence"/>
</dbReference>
<keyword evidence="3" id="KW-1185">Reference proteome</keyword>
<reference evidence="2 3" key="1">
    <citation type="submission" date="2019-07" db="EMBL/GenBank/DDBJ databases">
        <title>Whole genome shotgun sequence of Halomonas variabilis NBRC 102410.</title>
        <authorList>
            <person name="Hosoyama A."/>
            <person name="Uohara A."/>
            <person name="Ohji S."/>
            <person name="Ichikawa N."/>
        </authorList>
    </citation>
    <scope>NUCLEOTIDE SEQUENCE [LARGE SCALE GENOMIC DNA]</scope>
    <source>
        <strain evidence="2 3">NBRC 102410</strain>
    </source>
</reference>
<name>A0A511UIX9_9GAMM</name>
<sequence length="419" mass="46811">MQCYDVAIIGAGPAGLAAAQRLSCQGRRIILIDQGNEIAERIRAVEKELTQGHGGAGLYSDGKFSFFPAASHLWRLPKREALHDAYAWTCQLLNNHGLNTPSFPAVTNTHSPDVGDWVLKSYPSDYLSLQARMELVFGLVSSLDADIASQTRMTTYRYDESAKRHYLELQHTQRTYEIATKTLIWATGRFGALDIKEDIKKTFRRLEVGFRIEQPSELAFFQSLSNLDPKLTLRAASDTTEWRTFCACRNGRTVLTQTQGLWTVSGHSDGPPSDQSNVGFNTRIFDETLAKRTIDIIRAAMREKGTYFEISLMAWLESEQSTTSKMDAIYGKEVANAMLLGLRKLINRFPSIEHNETRLIGPTLEGIGWYPEVDGTLRLPNRPTWVVGDACGLFRGIVAAFISGHYAASAVLETLEEYA</sequence>
<dbReference type="Pfam" id="PF07992">
    <property type="entry name" value="Pyr_redox_2"/>
    <property type="match status" value="1"/>
</dbReference>
<comment type="caution">
    <text evidence="2">The sequence shown here is derived from an EMBL/GenBank/DDBJ whole genome shotgun (WGS) entry which is preliminary data.</text>
</comment>
<evidence type="ECO:0000259" key="1">
    <source>
        <dbReference type="Pfam" id="PF07992"/>
    </source>
</evidence>
<evidence type="ECO:0000313" key="2">
    <source>
        <dbReference type="EMBL" id="GEN26534.1"/>
    </source>
</evidence>
<dbReference type="OrthoDB" id="9772594at2"/>
<dbReference type="Gene3D" id="3.50.50.60">
    <property type="entry name" value="FAD/NAD(P)-binding domain"/>
    <property type="match status" value="1"/>
</dbReference>
<dbReference type="PANTHER" id="PTHR43106">
    <property type="entry name" value="DEHYDROGENASE-RELATED"/>
    <property type="match status" value="1"/>
</dbReference>
<evidence type="ECO:0000313" key="3">
    <source>
        <dbReference type="Proteomes" id="UP000321303"/>
    </source>
</evidence>
<accession>A0A511UIX9</accession>
<dbReference type="SUPFAM" id="SSF51905">
    <property type="entry name" value="FAD/NAD(P)-binding domain"/>
    <property type="match status" value="1"/>
</dbReference>
<dbReference type="InterPro" id="IPR023753">
    <property type="entry name" value="FAD/NAD-binding_dom"/>
</dbReference>
<dbReference type="InterPro" id="IPR036188">
    <property type="entry name" value="FAD/NAD-bd_sf"/>
</dbReference>